<name>A0A699HBV6_TANCI</name>
<evidence type="ECO:0000259" key="4">
    <source>
        <dbReference type="PROSITE" id="PS50994"/>
    </source>
</evidence>
<dbReference type="Gene3D" id="3.30.420.10">
    <property type="entry name" value="Ribonuclease H-like superfamily/Ribonuclease H"/>
    <property type="match status" value="1"/>
</dbReference>
<sequence>MSRDVLTVGSTMRIPLLYQGEYSQWSERFMNYLEEQTDGEAMINYIKHGDQPLPRVTQMSIVGTSSTEQPPLKDKSMWKAAVLYEYETFKATEGELLLDTYIRYLQVINDLKKCSYSKDNCELNFMFLNNLQPEWKQYATMMRQNKNLIDINIDALYNILKQNQGDVNDAMGLKKKTVVVTSDPLALIAEKIKLSKRKEKVVVSSNFEGSDADDFGELKKITALLAKAFDRRKFYFKQQTTTCEYHPLLSLSTRNKNQEINANMVFVAQIEKVLLDSDDSSSSVDDKISKVSYYISKSESESEKHIADQEVLYDKISVQLIELDKHVRVLKNMVLEKDFQISELEECVRNKDLEIEKCLERLNVCENKLHKNGETNQTVHMIMPSKDKIYNGRKGIGFENLSYFSKAKDLRPSLYDEMVITLGCTLMFLTHSDEALEIEKFKRARENKIEFAYDYGNLNASYQTSSLKPYVSTVILEKIIIDLEDEVVSLLEKEKGNLKTIESLKSKDVEKDLDTLSSVRRPKPSGVMWMKKGSSNTVKANFSSVNHSNLNKNVKRYSHKNLMACNNSDTCSVFVCNNARNALCNARMKASVDMNDLFVFDDVSIRKSHVSKMTFRKKPSASLNVPSRSKLNKSLPRIVRKWLHKLKPLAEPVAKWIPKVKRQIDKISKTPNSPGPIYKWHMTGNHALLTNFVEKFLGTVCFGNNDFTVIAGYGDVVIGSTSIKKVTITPQQKGVVERRNRTLVEAARTMLTFANLPLFLQAEAITTACFTQNLSIIHKCFDKTPYELINKRKPNIKFFRAFGCRCYLLNDYEDVGKLKEKGDIGVFVGYSKESAAFKFYNKRTRKIHGTVNVNFDEILEMASKQFSLEPGLTNLNEKGKSSNPTVSQTKDHPLHKIIGDPKSSVRTRGQLANSCLFSCLLSSIEPTNVAEALRDADWLDILNKKALIIIEAIRLFLVYVAHKDFTVFQMDVKTTFLNGILKEEVYVGQPLGFVSKQYPDHVYALDKALYGLKQAPRTWYDILSQFLIDSGFQKVPTLMVEQAKLKLDLIGKPVGHTDYQV</sequence>
<dbReference type="InterPro" id="IPR012337">
    <property type="entry name" value="RNaseH-like_sf"/>
</dbReference>
<dbReference type="Pfam" id="PF07727">
    <property type="entry name" value="RVT_2"/>
    <property type="match status" value="1"/>
</dbReference>
<accession>A0A699HBV6</accession>
<dbReference type="InterPro" id="IPR001584">
    <property type="entry name" value="Integrase_cat-core"/>
</dbReference>
<feature type="region of interest" description="Disordered" evidence="3">
    <location>
        <begin position="877"/>
        <end position="901"/>
    </location>
</feature>
<dbReference type="PANTHER" id="PTHR42648:SF18">
    <property type="entry name" value="RETROTRANSPOSON, UNCLASSIFIED-LIKE PROTEIN"/>
    <property type="match status" value="1"/>
</dbReference>
<dbReference type="GO" id="GO:0046872">
    <property type="term" value="F:metal ion binding"/>
    <property type="evidence" value="ECO:0007669"/>
    <property type="project" value="UniProtKB-KW"/>
</dbReference>
<dbReference type="InterPro" id="IPR036397">
    <property type="entry name" value="RNaseH_sf"/>
</dbReference>
<dbReference type="InterPro" id="IPR013103">
    <property type="entry name" value="RVT_2"/>
</dbReference>
<dbReference type="SUPFAM" id="SSF53098">
    <property type="entry name" value="Ribonuclease H-like"/>
    <property type="match status" value="1"/>
</dbReference>
<dbReference type="EMBL" id="BKCJ010118343">
    <property type="protein sequence ID" value="GEX60408.1"/>
    <property type="molecule type" value="Genomic_DNA"/>
</dbReference>
<dbReference type="AlphaFoldDB" id="A0A699HBV6"/>
<dbReference type="GO" id="GO:0003676">
    <property type="term" value="F:nucleic acid binding"/>
    <property type="evidence" value="ECO:0007669"/>
    <property type="project" value="InterPro"/>
</dbReference>
<protein>
    <recommendedName>
        <fullName evidence="4">Integrase catalytic domain-containing protein</fullName>
    </recommendedName>
</protein>
<feature type="domain" description="Integrase catalytic" evidence="4">
    <location>
        <begin position="730"/>
        <end position="793"/>
    </location>
</feature>
<dbReference type="PANTHER" id="PTHR42648">
    <property type="entry name" value="TRANSPOSASE, PUTATIVE-RELATED"/>
    <property type="match status" value="1"/>
</dbReference>
<dbReference type="PROSITE" id="PS50994">
    <property type="entry name" value="INTEGRASE"/>
    <property type="match status" value="1"/>
</dbReference>
<evidence type="ECO:0000256" key="3">
    <source>
        <dbReference type="SAM" id="MobiDB-lite"/>
    </source>
</evidence>
<dbReference type="GO" id="GO:0016787">
    <property type="term" value="F:hydrolase activity"/>
    <property type="evidence" value="ECO:0007669"/>
    <property type="project" value="UniProtKB-KW"/>
</dbReference>
<comment type="caution">
    <text evidence="5">The sequence shown here is derived from an EMBL/GenBank/DDBJ whole genome shotgun (WGS) entry which is preliminary data.</text>
</comment>
<dbReference type="Pfam" id="PF25597">
    <property type="entry name" value="SH3_retrovirus"/>
    <property type="match status" value="1"/>
</dbReference>
<proteinExistence type="predicted"/>
<keyword evidence="1" id="KW-0479">Metal-binding</keyword>
<dbReference type="InterPro" id="IPR039537">
    <property type="entry name" value="Retrotran_Ty1/copia-like"/>
</dbReference>
<reference evidence="5" key="1">
    <citation type="journal article" date="2019" name="Sci. Rep.">
        <title>Draft genome of Tanacetum cinerariifolium, the natural source of mosquito coil.</title>
        <authorList>
            <person name="Yamashiro T."/>
            <person name="Shiraishi A."/>
            <person name="Satake H."/>
            <person name="Nakayama K."/>
        </authorList>
    </citation>
    <scope>NUCLEOTIDE SEQUENCE</scope>
</reference>
<dbReference type="GO" id="GO:0015074">
    <property type="term" value="P:DNA integration"/>
    <property type="evidence" value="ECO:0007669"/>
    <property type="project" value="InterPro"/>
</dbReference>
<organism evidence="5">
    <name type="scientific">Tanacetum cinerariifolium</name>
    <name type="common">Dalmatian daisy</name>
    <name type="synonym">Chrysanthemum cinerariifolium</name>
    <dbReference type="NCBI Taxonomy" id="118510"/>
    <lineage>
        <taxon>Eukaryota</taxon>
        <taxon>Viridiplantae</taxon>
        <taxon>Streptophyta</taxon>
        <taxon>Embryophyta</taxon>
        <taxon>Tracheophyta</taxon>
        <taxon>Spermatophyta</taxon>
        <taxon>Magnoliopsida</taxon>
        <taxon>eudicotyledons</taxon>
        <taxon>Gunneridae</taxon>
        <taxon>Pentapetalae</taxon>
        <taxon>asterids</taxon>
        <taxon>campanulids</taxon>
        <taxon>Asterales</taxon>
        <taxon>Asteraceae</taxon>
        <taxon>Asteroideae</taxon>
        <taxon>Anthemideae</taxon>
        <taxon>Anthemidinae</taxon>
        <taxon>Tanacetum</taxon>
    </lineage>
</organism>
<keyword evidence="2" id="KW-0378">Hydrolase</keyword>
<gene>
    <name evidence="5" type="ORF">Tci_332383</name>
</gene>
<feature type="compositionally biased region" description="Polar residues" evidence="3">
    <location>
        <begin position="877"/>
        <end position="888"/>
    </location>
</feature>
<evidence type="ECO:0000256" key="2">
    <source>
        <dbReference type="ARBA" id="ARBA00022801"/>
    </source>
</evidence>
<evidence type="ECO:0000313" key="5">
    <source>
        <dbReference type="EMBL" id="GEX60408.1"/>
    </source>
</evidence>
<evidence type="ECO:0000256" key="1">
    <source>
        <dbReference type="ARBA" id="ARBA00022723"/>
    </source>
</evidence>
<feature type="compositionally biased region" description="Basic and acidic residues" evidence="3">
    <location>
        <begin position="889"/>
        <end position="899"/>
    </location>
</feature>
<dbReference type="InterPro" id="IPR057670">
    <property type="entry name" value="SH3_retrovirus"/>
</dbReference>